<dbReference type="InterPro" id="IPR011042">
    <property type="entry name" value="6-blade_b-propeller_TolB-like"/>
</dbReference>
<dbReference type="AlphaFoldDB" id="A0A2S6GIX1"/>
<protein>
    <submittedName>
        <fullName evidence="3">Putative repeat protein (TIGR01451 family)</fullName>
    </submittedName>
</protein>
<dbReference type="OrthoDB" id="3915799at2"/>
<dbReference type="PANTHER" id="PTHR36842">
    <property type="entry name" value="PROTEIN TOLB HOMOLOG"/>
    <property type="match status" value="1"/>
</dbReference>
<evidence type="ECO:0000259" key="2">
    <source>
        <dbReference type="Pfam" id="PF01345"/>
    </source>
</evidence>
<dbReference type="Proteomes" id="UP000239203">
    <property type="component" value="Unassembled WGS sequence"/>
</dbReference>
<proteinExistence type="inferred from homology"/>
<dbReference type="RefSeq" id="WP_104481282.1">
    <property type="nucleotide sequence ID" value="NZ_CP154825.1"/>
</dbReference>
<dbReference type="InterPro" id="IPR011659">
    <property type="entry name" value="WD40"/>
</dbReference>
<dbReference type="Pfam" id="PF01345">
    <property type="entry name" value="DUF11"/>
    <property type="match status" value="1"/>
</dbReference>
<dbReference type="Gene3D" id="2.120.10.30">
    <property type="entry name" value="TolB, C-terminal domain"/>
    <property type="match status" value="2"/>
</dbReference>
<dbReference type="EMBL" id="PTIX01000015">
    <property type="protein sequence ID" value="PPK65182.1"/>
    <property type="molecule type" value="Genomic_DNA"/>
</dbReference>
<feature type="domain" description="DUF11" evidence="2">
    <location>
        <begin position="278"/>
        <end position="386"/>
    </location>
</feature>
<dbReference type="SUPFAM" id="SSF69304">
    <property type="entry name" value="Tricorn protease N-terminal domain"/>
    <property type="match status" value="1"/>
</dbReference>
<evidence type="ECO:0000313" key="3">
    <source>
        <dbReference type="EMBL" id="PPK65182.1"/>
    </source>
</evidence>
<comment type="similarity">
    <text evidence="1">Belongs to the TolB family.</text>
</comment>
<gene>
    <name evidence="3" type="ORF">CLV40_11529</name>
</gene>
<accession>A0A2S6GIX1</accession>
<evidence type="ECO:0000313" key="4">
    <source>
        <dbReference type="Proteomes" id="UP000239203"/>
    </source>
</evidence>
<comment type="caution">
    <text evidence="3">The sequence shown here is derived from an EMBL/GenBank/DDBJ whole genome shotgun (WGS) entry which is preliminary data.</text>
</comment>
<dbReference type="PANTHER" id="PTHR36842:SF1">
    <property type="entry name" value="PROTEIN TOLB"/>
    <property type="match status" value="1"/>
</dbReference>
<evidence type="ECO:0000256" key="1">
    <source>
        <dbReference type="ARBA" id="ARBA00009820"/>
    </source>
</evidence>
<name>A0A2S6GIX1_9PSEU</name>
<dbReference type="Pfam" id="PF07676">
    <property type="entry name" value="PD40"/>
    <property type="match status" value="3"/>
</dbReference>
<dbReference type="InterPro" id="IPR001434">
    <property type="entry name" value="OmcB-like_DUF11"/>
</dbReference>
<organism evidence="3 4">
    <name type="scientific">Actinokineospora auranticolor</name>
    <dbReference type="NCBI Taxonomy" id="155976"/>
    <lineage>
        <taxon>Bacteria</taxon>
        <taxon>Bacillati</taxon>
        <taxon>Actinomycetota</taxon>
        <taxon>Actinomycetes</taxon>
        <taxon>Pseudonocardiales</taxon>
        <taxon>Pseudonocardiaceae</taxon>
        <taxon>Actinokineospora</taxon>
    </lineage>
</organism>
<keyword evidence="4" id="KW-1185">Reference proteome</keyword>
<reference evidence="3 4" key="1">
    <citation type="submission" date="2018-02" db="EMBL/GenBank/DDBJ databases">
        <title>Genomic Encyclopedia of Archaeal and Bacterial Type Strains, Phase II (KMG-II): from individual species to whole genera.</title>
        <authorList>
            <person name="Goeker M."/>
        </authorList>
    </citation>
    <scope>NUCLEOTIDE SEQUENCE [LARGE SCALE GENOMIC DNA]</scope>
    <source>
        <strain evidence="3 4">YU 961-1</strain>
    </source>
</reference>
<sequence>MGAATQQVRRADRSGYVQALAVNPDGTDRARLTTHPEYDSSPVVSADGRKVAFISSRTGVNQIWVMNADGSGQTQVGADGVVERGFVVWTLSWAPNGRIFYSNRDGVIVSVNADGTGGASTGITGAEPAVSPNGTRIAYVPPPTGIANGNLWVADLNGANAIRLTDNPDYTSAWHPDWSPDGTRVAFTLFSRVTAGVGVVGADGSGLSTVPSASTEYGPQWSPDGARILITGGYGRVFDTVKPDGTGRSRTAASPGGATAALMAGDWAVVVPADAAVTLTAAAPITGSRVDYTIGVANSGPATLGSATVVLTLPAGITPTLVPAGCTASGNQVSCVVGPLEPGKSTQRVVRTVADLLTLGQRTARVVKVAGTPVDPNPANDSATATCDTVLGLLITC</sequence>